<evidence type="ECO:0000256" key="5">
    <source>
        <dbReference type="ARBA" id="ARBA00022801"/>
    </source>
</evidence>
<accession>A0A318J0Y6</accession>
<evidence type="ECO:0000256" key="6">
    <source>
        <dbReference type="ARBA" id="ARBA00022842"/>
    </source>
</evidence>
<dbReference type="GO" id="GO:0090729">
    <property type="term" value="F:toxin activity"/>
    <property type="evidence" value="ECO:0007669"/>
    <property type="project" value="UniProtKB-KW"/>
</dbReference>
<keyword evidence="2 8" id="KW-1277">Toxin-antitoxin system</keyword>
<proteinExistence type="inferred from homology"/>
<evidence type="ECO:0000256" key="7">
    <source>
        <dbReference type="ARBA" id="ARBA00038093"/>
    </source>
</evidence>
<dbReference type="SUPFAM" id="SSF88723">
    <property type="entry name" value="PIN domain-like"/>
    <property type="match status" value="1"/>
</dbReference>
<name>A0A318J0Y6_9BURK</name>
<dbReference type="RefSeq" id="WP_110256635.1">
    <property type="nucleotide sequence ID" value="NZ_QJKB01000007.1"/>
</dbReference>
<dbReference type="GO" id="GO:0004540">
    <property type="term" value="F:RNA nuclease activity"/>
    <property type="evidence" value="ECO:0007669"/>
    <property type="project" value="InterPro"/>
</dbReference>
<dbReference type="InterPro" id="IPR022907">
    <property type="entry name" value="VapC_family"/>
</dbReference>
<reference evidence="10 11" key="1">
    <citation type="submission" date="2018-05" db="EMBL/GenBank/DDBJ databases">
        <title>Genomic Encyclopedia of Type Strains, Phase IV (KMG-IV): sequencing the most valuable type-strain genomes for metagenomic binning, comparative biology and taxonomic classification.</title>
        <authorList>
            <person name="Goeker M."/>
        </authorList>
    </citation>
    <scope>NUCLEOTIDE SEQUENCE [LARGE SCALE GENOMIC DNA]</scope>
    <source>
        <strain evidence="10 11">DSM 19792</strain>
    </source>
</reference>
<comment type="cofactor">
    <cofactor evidence="1 8">
        <name>Mg(2+)</name>
        <dbReference type="ChEBI" id="CHEBI:18420"/>
    </cofactor>
</comment>
<evidence type="ECO:0000256" key="8">
    <source>
        <dbReference type="HAMAP-Rule" id="MF_00265"/>
    </source>
</evidence>
<feature type="binding site" evidence="8">
    <location>
        <position position="92"/>
    </location>
    <ligand>
        <name>Mg(2+)</name>
        <dbReference type="ChEBI" id="CHEBI:18420"/>
    </ligand>
</feature>
<protein>
    <recommendedName>
        <fullName evidence="8">Ribonuclease VapC</fullName>
        <shortName evidence="8">RNase VapC</shortName>
        <ecNumber evidence="8">3.1.-.-</ecNumber>
    </recommendedName>
    <alternativeName>
        <fullName evidence="8">Toxin VapC</fullName>
    </alternativeName>
</protein>
<feature type="binding site" evidence="8">
    <location>
        <position position="13"/>
    </location>
    <ligand>
        <name>Mg(2+)</name>
        <dbReference type="ChEBI" id="CHEBI:18420"/>
    </ligand>
</feature>
<evidence type="ECO:0000256" key="4">
    <source>
        <dbReference type="ARBA" id="ARBA00022723"/>
    </source>
</evidence>
<gene>
    <name evidence="8" type="primary">vapC</name>
    <name evidence="10" type="ORF">DFR42_10750</name>
</gene>
<dbReference type="InterPro" id="IPR050556">
    <property type="entry name" value="Type_II_TA_system_RNase"/>
</dbReference>
<keyword evidence="6 8" id="KW-0460">Magnesium</keyword>
<dbReference type="Proteomes" id="UP000247792">
    <property type="component" value="Unassembled WGS sequence"/>
</dbReference>
<keyword evidence="5 8" id="KW-0378">Hydrolase</keyword>
<dbReference type="Gene3D" id="3.40.50.1010">
    <property type="entry name" value="5'-nuclease"/>
    <property type="match status" value="1"/>
</dbReference>
<comment type="function">
    <text evidence="8">Toxic component of a toxin-antitoxin (TA) system. An RNase.</text>
</comment>
<dbReference type="GO" id="GO:0000287">
    <property type="term" value="F:magnesium ion binding"/>
    <property type="evidence" value="ECO:0007669"/>
    <property type="project" value="UniProtKB-UniRule"/>
</dbReference>
<comment type="caution">
    <text evidence="10">The sequence shown here is derived from an EMBL/GenBank/DDBJ whole genome shotgun (WGS) entry which is preliminary data.</text>
</comment>
<dbReference type="AlphaFoldDB" id="A0A318J0Y6"/>
<keyword evidence="8" id="KW-0800">Toxin</keyword>
<feature type="domain" description="PIN" evidence="9">
    <location>
        <begin position="11"/>
        <end position="114"/>
    </location>
</feature>
<evidence type="ECO:0000259" key="9">
    <source>
        <dbReference type="Pfam" id="PF01850"/>
    </source>
</evidence>
<dbReference type="PANTHER" id="PTHR33653">
    <property type="entry name" value="RIBONUCLEASE VAPC2"/>
    <property type="match status" value="1"/>
</dbReference>
<dbReference type="Pfam" id="PF01850">
    <property type="entry name" value="PIN"/>
    <property type="match status" value="1"/>
</dbReference>
<keyword evidence="4 8" id="KW-0479">Metal-binding</keyword>
<evidence type="ECO:0000313" key="10">
    <source>
        <dbReference type="EMBL" id="PXX41399.1"/>
    </source>
</evidence>
<dbReference type="InterPro" id="IPR002716">
    <property type="entry name" value="PIN_dom"/>
</dbReference>
<evidence type="ECO:0000256" key="2">
    <source>
        <dbReference type="ARBA" id="ARBA00022649"/>
    </source>
</evidence>
<dbReference type="EC" id="3.1.-.-" evidence="8"/>
<evidence type="ECO:0000256" key="1">
    <source>
        <dbReference type="ARBA" id="ARBA00001946"/>
    </source>
</evidence>
<dbReference type="PANTHER" id="PTHR33653:SF1">
    <property type="entry name" value="RIBONUCLEASE VAPC2"/>
    <property type="match status" value="1"/>
</dbReference>
<sequence length="130" mass="14491">MGRAVKFDGDVVDSCILIDYLNGEVKAQQFLDSTPKLGISPITWMEVMAGVPAQNEHQVTAWLERFTILPVDEAVMTATVKLRKLKKLKLPDAIIAATGEVHDCVIHTRDIDAYAALDKFSFKVNMPYQL</sequence>
<keyword evidence="11" id="KW-1185">Reference proteome</keyword>
<dbReference type="EMBL" id="QJKB01000007">
    <property type="protein sequence ID" value="PXX41399.1"/>
    <property type="molecule type" value="Genomic_DNA"/>
</dbReference>
<comment type="similarity">
    <text evidence="7 8">Belongs to the PINc/VapC protein family.</text>
</comment>
<evidence type="ECO:0000256" key="3">
    <source>
        <dbReference type="ARBA" id="ARBA00022722"/>
    </source>
</evidence>
<keyword evidence="3 8" id="KW-0540">Nuclease</keyword>
<dbReference type="GO" id="GO:0016787">
    <property type="term" value="F:hydrolase activity"/>
    <property type="evidence" value="ECO:0007669"/>
    <property type="project" value="UniProtKB-KW"/>
</dbReference>
<dbReference type="OrthoDB" id="532510at2"/>
<organism evidence="10 11">
    <name type="scientific">Undibacterium pigrum</name>
    <dbReference type="NCBI Taxonomy" id="401470"/>
    <lineage>
        <taxon>Bacteria</taxon>
        <taxon>Pseudomonadati</taxon>
        <taxon>Pseudomonadota</taxon>
        <taxon>Betaproteobacteria</taxon>
        <taxon>Burkholderiales</taxon>
        <taxon>Oxalobacteraceae</taxon>
        <taxon>Undibacterium</taxon>
    </lineage>
</organism>
<dbReference type="HAMAP" id="MF_00265">
    <property type="entry name" value="VapC_Nob1"/>
    <property type="match status" value="1"/>
</dbReference>
<evidence type="ECO:0000313" key="11">
    <source>
        <dbReference type="Proteomes" id="UP000247792"/>
    </source>
</evidence>
<dbReference type="InterPro" id="IPR029060">
    <property type="entry name" value="PIN-like_dom_sf"/>
</dbReference>